<organism evidence="4 5">
    <name type="scientific">Sus scrofa</name>
    <name type="common">Pig</name>
    <dbReference type="NCBI Taxonomy" id="9823"/>
    <lineage>
        <taxon>Eukaryota</taxon>
        <taxon>Metazoa</taxon>
        <taxon>Chordata</taxon>
        <taxon>Craniata</taxon>
        <taxon>Vertebrata</taxon>
        <taxon>Euteleostomi</taxon>
        <taxon>Mammalia</taxon>
        <taxon>Eutheria</taxon>
        <taxon>Laurasiatheria</taxon>
        <taxon>Artiodactyla</taxon>
        <taxon>Suina</taxon>
        <taxon>Suidae</taxon>
        <taxon>Sus</taxon>
    </lineage>
</organism>
<keyword evidence="2" id="KW-0732">Signal</keyword>
<evidence type="ECO:0000259" key="3">
    <source>
        <dbReference type="PROSITE" id="PS50041"/>
    </source>
</evidence>
<dbReference type="GO" id="GO:0006955">
    <property type="term" value="P:immune response"/>
    <property type="evidence" value="ECO:0007669"/>
    <property type="project" value="InterPro"/>
</dbReference>
<reference evidence="4 5" key="1">
    <citation type="submission" date="2017-08" db="EMBL/GenBank/DDBJ databases">
        <title>USMARCv1.0.</title>
        <authorList>
            <person name="Hannum G.I."/>
            <person name="Koren S."/>
            <person name="Schroeder S.G."/>
            <person name="Chin S.C."/>
            <person name="Nonneman D.J."/>
            <person name="Becker S.A."/>
            <person name="Rosen B.D."/>
            <person name="Bickhart D.M."/>
            <person name="Putnam N.H."/>
            <person name="Green R.E."/>
            <person name="Tuggle C.K."/>
            <person name="Liu H."/>
            <person name="Rohrer G.A."/>
            <person name="Warr A."/>
            <person name="Hall R."/>
            <person name="Kim K."/>
            <person name="Hume D.A."/>
            <person name="Talbot R."/>
            <person name="Chow W."/>
            <person name="Howe K."/>
            <person name="Schwartz A.S."/>
            <person name="Watson M."/>
            <person name="Archibald A.L."/>
            <person name="Phillippy A.M."/>
            <person name="Smith T.P.L."/>
        </authorList>
    </citation>
    <scope>NUCLEOTIDE SEQUENCE [LARGE SCALE GENOMIC DNA]</scope>
</reference>
<gene>
    <name evidence="4" type="primary">LOC100625180</name>
</gene>
<dbReference type="InterPro" id="IPR001304">
    <property type="entry name" value="C-type_lectin-like"/>
</dbReference>
<dbReference type="PROSITE" id="PS50041">
    <property type="entry name" value="C_TYPE_LECTIN_2"/>
    <property type="match status" value="1"/>
</dbReference>
<dbReference type="InterPro" id="IPR016186">
    <property type="entry name" value="C-type_lectin-like/link_sf"/>
</dbReference>
<dbReference type="Ensembl" id="ENSSSCT00070051819.1">
    <property type="protein sequence ID" value="ENSSSCP00070043841.1"/>
    <property type="gene ID" value="ENSSSCG00070025901.1"/>
</dbReference>
<dbReference type="InterPro" id="IPR002352">
    <property type="entry name" value="Eosinophil_major_basic"/>
</dbReference>
<dbReference type="PANTHER" id="PTHR22803">
    <property type="entry name" value="MANNOSE, PHOSPHOLIPASE, LECTIN RECEPTOR RELATED"/>
    <property type="match status" value="1"/>
</dbReference>
<dbReference type="GO" id="GO:0030246">
    <property type="term" value="F:carbohydrate binding"/>
    <property type="evidence" value="ECO:0007669"/>
    <property type="project" value="UniProtKB-KW"/>
</dbReference>
<dbReference type="PRINTS" id="PR00770">
    <property type="entry name" value="EMAJORBASICP"/>
</dbReference>
<protein>
    <submittedName>
        <fullName evidence="4">Proteoglycan 3</fullName>
    </submittedName>
</protein>
<dbReference type="Proteomes" id="UP000314985">
    <property type="component" value="Chromosome 2"/>
</dbReference>
<dbReference type="AlphaFoldDB" id="A0A4X1VK24"/>
<name>A0A4X1VK24_PIG</name>
<proteinExistence type="predicted"/>
<sequence length="297" mass="33662">MKGLLLLPLLLLGTVSALHLENDAPHQGRGETQADLRQDLEGSGDQERELALNDEVPESEGEARAPSSQDAFVDEEAMESDQAALDENVECPREEDRVQMQGSNGCQSCYYVLVRRPRSFNHAQYVCRRCYRGNLISIHNYRTNHHMQRFSTFFNQAQVWIGGYITSWNRCRRFRWTDGSCWNFQYWDRGQPRNGSGHCVSMTARGEWVWALVQGKGWQGGLPHIRAFELPEHTSTNPCPSFTWRNNVLFVRRAEMSGCLRAKSGDGVPWAGASWGTELGLGPGDSFPSLEMMVTKE</sequence>
<evidence type="ECO:0000313" key="4">
    <source>
        <dbReference type="Ensembl" id="ENSSSCP00070043841.1"/>
    </source>
</evidence>
<dbReference type="InterPro" id="IPR050111">
    <property type="entry name" value="C-type_lectin/snaclec_domain"/>
</dbReference>
<evidence type="ECO:0000313" key="5">
    <source>
        <dbReference type="Proteomes" id="UP000314985"/>
    </source>
</evidence>
<feature type="chain" id="PRO_5021465646" evidence="2">
    <location>
        <begin position="18"/>
        <end position="297"/>
    </location>
</feature>
<dbReference type="Gene3D" id="3.10.100.10">
    <property type="entry name" value="Mannose-Binding Protein A, subunit A"/>
    <property type="match status" value="1"/>
</dbReference>
<dbReference type="SUPFAM" id="SSF56436">
    <property type="entry name" value="C-type lectin-like"/>
    <property type="match status" value="1"/>
</dbReference>
<feature type="signal peptide" evidence="2">
    <location>
        <begin position="1"/>
        <end position="17"/>
    </location>
</feature>
<keyword evidence="1" id="KW-0430">Lectin</keyword>
<evidence type="ECO:0000256" key="1">
    <source>
        <dbReference type="ARBA" id="ARBA00022734"/>
    </source>
</evidence>
<accession>A0A4X1VK24</accession>
<feature type="domain" description="C-type lectin" evidence="3">
    <location>
        <begin position="109"/>
        <end position="208"/>
    </location>
</feature>
<reference evidence="4" key="2">
    <citation type="submission" date="2025-08" db="UniProtKB">
        <authorList>
            <consortium name="Ensembl"/>
        </authorList>
    </citation>
    <scope>IDENTIFICATION</scope>
</reference>
<dbReference type="InterPro" id="IPR016187">
    <property type="entry name" value="CTDL_fold"/>
</dbReference>
<evidence type="ECO:0000256" key="2">
    <source>
        <dbReference type="SAM" id="SignalP"/>
    </source>
</evidence>
<dbReference type="SMART" id="SM00034">
    <property type="entry name" value="CLECT"/>
    <property type="match status" value="1"/>
</dbReference>